<evidence type="ECO:0000313" key="1">
    <source>
        <dbReference type="EMBL" id="KAG7164420.1"/>
    </source>
</evidence>
<sequence length="111" mass="12434">MSRTGGKLLKRRTYMQALARYLITPWAEKRLRSSCLSWGLKALICSVCDLPSPGSVSRPPGTPVADSKDPLVRCVECPKGCDRKTRHRCHGCRQPMCPRHFYSVCANCVPK</sequence>
<evidence type="ECO:0000313" key="2">
    <source>
        <dbReference type="Proteomes" id="UP000747542"/>
    </source>
</evidence>
<accession>A0A8J5MU29</accession>
<name>A0A8J5MU29_HOMAM</name>
<reference evidence="1" key="1">
    <citation type="journal article" date="2021" name="Sci. Adv.">
        <title>The American lobster genome reveals insights on longevity, neural, and immune adaptations.</title>
        <authorList>
            <person name="Polinski J.M."/>
            <person name="Zimin A.V."/>
            <person name="Clark K.F."/>
            <person name="Kohn A.B."/>
            <person name="Sadowski N."/>
            <person name="Timp W."/>
            <person name="Ptitsyn A."/>
            <person name="Khanna P."/>
            <person name="Romanova D.Y."/>
            <person name="Williams P."/>
            <person name="Greenwood S.J."/>
            <person name="Moroz L.L."/>
            <person name="Walt D.R."/>
            <person name="Bodnar A.G."/>
        </authorList>
    </citation>
    <scope>NUCLEOTIDE SEQUENCE</scope>
    <source>
        <strain evidence="1">GMGI-L3</strain>
    </source>
</reference>
<evidence type="ECO:0008006" key="3">
    <source>
        <dbReference type="Google" id="ProtNLM"/>
    </source>
</evidence>
<dbReference type="EMBL" id="JAHLQT010025476">
    <property type="protein sequence ID" value="KAG7164420.1"/>
    <property type="molecule type" value="Genomic_DNA"/>
</dbReference>
<dbReference type="Proteomes" id="UP000747542">
    <property type="component" value="Unassembled WGS sequence"/>
</dbReference>
<comment type="caution">
    <text evidence="1">The sequence shown here is derived from an EMBL/GenBank/DDBJ whole genome shotgun (WGS) entry which is preliminary data.</text>
</comment>
<proteinExistence type="predicted"/>
<organism evidence="1 2">
    <name type="scientific">Homarus americanus</name>
    <name type="common">American lobster</name>
    <dbReference type="NCBI Taxonomy" id="6706"/>
    <lineage>
        <taxon>Eukaryota</taxon>
        <taxon>Metazoa</taxon>
        <taxon>Ecdysozoa</taxon>
        <taxon>Arthropoda</taxon>
        <taxon>Crustacea</taxon>
        <taxon>Multicrustacea</taxon>
        <taxon>Malacostraca</taxon>
        <taxon>Eumalacostraca</taxon>
        <taxon>Eucarida</taxon>
        <taxon>Decapoda</taxon>
        <taxon>Pleocyemata</taxon>
        <taxon>Astacidea</taxon>
        <taxon>Nephropoidea</taxon>
        <taxon>Nephropidae</taxon>
        <taxon>Homarus</taxon>
    </lineage>
</organism>
<protein>
    <recommendedName>
        <fullName evidence="3">PiggyBac transposable element-derived protein 4 C-terminal zinc-ribbon domain-containing protein</fullName>
    </recommendedName>
</protein>
<keyword evidence="2" id="KW-1185">Reference proteome</keyword>
<gene>
    <name evidence="1" type="ORF">Hamer_G003621</name>
</gene>
<dbReference type="AlphaFoldDB" id="A0A8J5MU29"/>